<keyword evidence="2" id="KW-0479">Metal-binding</keyword>
<dbReference type="EMBL" id="BMYR01000005">
    <property type="protein sequence ID" value="GGW60223.1"/>
    <property type="molecule type" value="Genomic_DNA"/>
</dbReference>
<reference evidence="5" key="1">
    <citation type="journal article" date="2019" name="Int. J. Syst. Evol. Microbiol.">
        <title>The Global Catalogue of Microorganisms (GCM) 10K type strain sequencing project: providing services to taxonomists for standard genome sequencing and annotation.</title>
        <authorList>
            <consortium name="The Broad Institute Genomics Platform"/>
            <consortium name="The Broad Institute Genome Sequencing Center for Infectious Disease"/>
            <person name="Wu L."/>
            <person name="Ma J."/>
        </authorList>
    </citation>
    <scope>NUCLEOTIDE SEQUENCE [LARGE SCALE GENOMIC DNA]</scope>
    <source>
        <strain evidence="5">KCTC 23723</strain>
    </source>
</reference>
<comment type="similarity">
    <text evidence="1">Belongs to the metallo-dependent hydrolases superfamily. TatD-type hydrolase family.</text>
</comment>
<evidence type="ECO:0000313" key="4">
    <source>
        <dbReference type="EMBL" id="GGW60223.1"/>
    </source>
</evidence>
<dbReference type="PIRSF" id="PIRSF005902">
    <property type="entry name" value="DNase_TatD"/>
    <property type="match status" value="1"/>
</dbReference>
<gene>
    <name evidence="4" type="ORF">GCM10008111_15530</name>
</gene>
<dbReference type="InterPro" id="IPR001130">
    <property type="entry name" value="TatD-like"/>
</dbReference>
<evidence type="ECO:0000313" key="5">
    <source>
        <dbReference type="Proteomes" id="UP000634667"/>
    </source>
</evidence>
<dbReference type="PROSITE" id="PS01091">
    <property type="entry name" value="TATD_3"/>
    <property type="match status" value="1"/>
</dbReference>
<name>A0ABQ2WKR2_9ALTE</name>
<dbReference type="PROSITE" id="PS01137">
    <property type="entry name" value="TATD_1"/>
    <property type="match status" value="1"/>
</dbReference>
<dbReference type="SUPFAM" id="SSF51556">
    <property type="entry name" value="Metallo-dependent hydrolases"/>
    <property type="match status" value="1"/>
</dbReference>
<dbReference type="CDD" id="cd01310">
    <property type="entry name" value="TatD_DNAse"/>
    <property type="match status" value="1"/>
</dbReference>
<protein>
    <submittedName>
        <fullName evidence="4">DNAse</fullName>
    </submittedName>
</protein>
<sequence>MFVDSHCHLDMLALDELGMDLPEVLAAAKKRQIEHMLCVCVSLAEFPAMLAKVKPFAEVSVSCGEHPLHQSDSVDAELLATLAAQQDVVAVGETGLDYFYNPDTKLSQQDGFVKHISVARQLAKPLIIHTRDARADTLALMKAHNAEQASGVLHCFTENYEMAKAALDLGFYISISGIMTFRNATELRDVVRKLPLDRLLIETDAPYLAPVPHRGKTNQPAYVTDVAAAMAELKGVSIAEVARHTTNNFYQLFKGAAHKNAAA</sequence>
<dbReference type="PANTHER" id="PTHR46124">
    <property type="entry name" value="D-AMINOACYL-TRNA DEACYLASE"/>
    <property type="match status" value="1"/>
</dbReference>
<evidence type="ECO:0000256" key="1">
    <source>
        <dbReference type="ARBA" id="ARBA00009275"/>
    </source>
</evidence>
<comment type="caution">
    <text evidence="4">The sequence shown here is derived from an EMBL/GenBank/DDBJ whole genome shotgun (WGS) entry which is preliminary data.</text>
</comment>
<evidence type="ECO:0000256" key="3">
    <source>
        <dbReference type="ARBA" id="ARBA00022801"/>
    </source>
</evidence>
<proteinExistence type="inferred from homology"/>
<dbReference type="InterPro" id="IPR015991">
    <property type="entry name" value="TatD/YcfH-like"/>
</dbReference>
<dbReference type="NCBIfam" id="TIGR00010">
    <property type="entry name" value="YchF/TatD family DNA exonuclease"/>
    <property type="match status" value="1"/>
</dbReference>
<dbReference type="Pfam" id="PF01026">
    <property type="entry name" value="TatD_DNase"/>
    <property type="match status" value="1"/>
</dbReference>
<accession>A0ABQ2WKR2</accession>
<keyword evidence="3" id="KW-0378">Hydrolase</keyword>
<dbReference type="Gene3D" id="3.20.20.140">
    <property type="entry name" value="Metal-dependent hydrolases"/>
    <property type="match status" value="1"/>
</dbReference>
<dbReference type="InterPro" id="IPR018228">
    <property type="entry name" value="DNase_TatD-rel_CS"/>
</dbReference>
<dbReference type="InterPro" id="IPR032466">
    <property type="entry name" value="Metal_Hydrolase"/>
</dbReference>
<dbReference type="Proteomes" id="UP000634667">
    <property type="component" value="Unassembled WGS sequence"/>
</dbReference>
<evidence type="ECO:0000256" key="2">
    <source>
        <dbReference type="ARBA" id="ARBA00022723"/>
    </source>
</evidence>
<dbReference type="PANTHER" id="PTHR46124:SF2">
    <property type="entry name" value="D-AMINOACYL-TRNA DEACYLASE"/>
    <property type="match status" value="1"/>
</dbReference>
<dbReference type="RefSeq" id="WP_189482185.1">
    <property type="nucleotide sequence ID" value="NZ_BMYR01000005.1"/>
</dbReference>
<organism evidence="4 5">
    <name type="scientific">Alishewanella tabrizica</name>
    <dbReference type="NCBI Taxonomy" id="671278"/>
    <lineage>
        <taxon>Bacteria</taxon>
        <taxon>Pseudomonadati</taxon>
        <taxon>Pseudomonadota</taxon>
        <taxon>Gammaproteobacteria</taxon>
        <taxon>Alteromonadales</taxon>
        <taxon>Alteromonadaceae</taxon>
        <taxon>Alishewanella</taxon>
    </lineage>
</organism>
<keyword evidence="5" id="KW-1185">Reference proteome</keyword>